<evidence type="ECO:0000313" key="3">
    <source>
        <dbReference type="Proteomes" id="UP000835052"/>
    </source>
</evidence>
<dbReference type="InterPro" id="IPR053322">
    <property type="entry name" value="PLA2-like"/>
</dbReference>
<organism evidence="2 3">
    <name type="scientific">Caenorhabditis auriculariae</name>
    <dbReference type="NCBI Taxonomy" id="2777116"/>
    <lineage>
        <taxon>Eukaryota</taxon>
        <taxon>Metazoa</taxon>
        <taxon>Ecdysozoa</taxon>
        <taxon>Nematoda</taxon>
        <taxon>Chromadorea</taxon>
        <taxon>Rhabditida</taxon>
        <taxon>Rhabditina</taxon>
        <taxon>Rhabditomorpha</taxon>
        <taxon>Rhabditoidea</taxon>
        <taxon>Rhabditidae</taxon>
        <taxon>Peloderinae</taxon>
        <taxon>Caenorhabditis</taxon>
    </lineage>
</organism>
<reference evidence="2" key="1">
    <citation type="submission" date="2020-10" db="EMBL/GenBank/DDBJ databases">
        <authorList>
            <person name="Kikuchi T."/>
        </authorList>
    </citation>
    <scope>NUCLEOTIDE SEQUENCE</scope>
    <source>
        <strain evidence="2">NKZ352</strain>
    </source>
</reference>
<dbReference type="PANTHER" id="PTHR34228:SF7">
    <property type="entry name" value="SECRETORY PEPTIDE"/>
    <property type="match status" value="1"/>
</dbReference>
<sequence>MSAFLRLTVLSILLPLALTRLFCGLDPFTNNFMELFVKLDCNHTLLEHVDCCKDHGKCYAHRKASMEKCDNEYCACVSELAKEGVCKNHADNFCNTVKSFGKVVWPSFSDNNMIV</sequence>
<dbReference type="OrthoDB" id="5784777at2759"/>
<dbReference type="GO" id="GO:0004623">
    <property type="term" value="F:phospholipase A2 activity"/>
    <property type="evidence" value="ECO:0007669"/>
    <property type="project" value="InterPro"/>
</dbReference>
<protein>
    <submittedName>
        <fullName evidence="2">Uncharacterized protein</fullName>
    </submittedName>
</protein>
<proteinExistence type="predicted"/>
<name>A0A8S1HW78_9PELO</name>
<feature type="chain" id="PRO_5035845142" evidence="1">
    <location>
        <begin position="20"/>
        <end position="115"/>
    </location>
</feature>
<feature type="signal peptide" evidence="1">
    <location>
        <begin position="1"/>
        <end position="19"/>
    </location>
</feature>
<dbReference type="PANTHER" id="PTHR34228">
    <property type="entry name" value="PROTEIN CBG09474-RELATED"/>
    <property type="match status" value="1"/>
</dbReference>
<dbReference type="EMBL" id="CAJGYM010000139">
    <property type="protein sequence ID" value="CAD6198811.1"/>
    <property type="molecule type" value="Genomic_DNA"/>
</dbReference>
<keyword evidence="1" id="KW-0732">Signal</keyword>
<evidence type="ECO:0000256" key="1">
    <source>
        <dbReference type="SAM" id="SignalP"/>
    </source>
</evidence>
<dbReference type="AlphaFoldDB" id="A0A8S1HW78"/>
<gene>
    <name evidence="2" type="ORF">CAUJ_LOCUS14717</name>
</gene>
<dbReference type="Proteomes" id="UP000835052">
    <property type="component" value="Unassembled WGS sequence"/>
</dbReference>
<dbReference type="SUPFAM" id="SSF48619">
    <property type="entry name" value="Phospholipase A2, PLA2"/>
    <property type="match status" value="1"/>
</dbReference>
<dbReference type="GO" id="GO:0050482">
    <property type="term" value="P:arachidonate secretion"/>
    <property type="evidence" value="ECO:0007669"/>
    <property type="project" value="InterPro"/>
</dbReference>
<keyword evidence="3" id="KW-1185">Reference proteome</keyword>
<dbReference type="GO" id="GO:0006644">
    <property type="term" value="P:phospholipid metabolic process"/>
    <property type="evidence" value="ECO:0007669"/>
    <property type="project" value="InterPro"/>
</dbReference>
<dbReference type="InterPro" id="IPR036444">
    <property type="entry name" value="PLipase_A2_dom_sf"/>
</dbReference>
<comment type="caution">
    <text evidence="2">The sequence shown here is derived from an EMBL/GenBank/DDBJ whole genome shotgun (WGS) entry which is preliminary data.</text>
</comment>
<evidence type="ECO:0000313" key="2">
    <source>
        <dbReference type="EMBL" id="CAD6198811.1"/>
    </source>
</evidence>
<accession>A0A8S1HW78</accession>